<organism evidence="5 6">
    <name type="scientific">Craurococcus roseus</name>
    <dbReference type="NCBI Taxonomy" id="77585"/>
    <lineage>
        <taxon>Bacteria</taxon>
        <taxon>Pseudomonadati</taxon>
        <taxon>Pseudomonadota</taxon>
        <taxon>Alphaproteobacteria</taxon>
        <taxon>Acetobacterales</taxon>
        <taxon>Acetobacteraceae</taxon>
        <taxon>Craurococcus</taxon>
    </lineage>
</organism>
<sequence>MVLLEAKDPARRRGLAALLAEGGHGLARATEAPWDVALVDLAPGEDAPALASGPLVLLADHAAPGAEPTVSVLPRNASARQVRAAVAAAAAGLVVRLPDAVAPPASPGFARDEAPGAPLLTPREVEILAMVGEGASNKAVARRLGISAHTVKFHLEAVFRKLGVATRAEAVARGLRQRLIEL</sequence>
<evidence type="ECO:0000256" key="2">
    <source>
        <dbReference type="ARBA" id="ARBA00023125"/>
    </source>
</evidence>
<dbReference type="Proteomes" id="UP001501588">
    <property type="component" value="Unassembled WGS sequence"/>
</dbReference>
<proteinExistence type="predicted"/>
<dbReference type="Pfam" id="PF00196">
    <property type="entry name" value="GerE"/>
    <property type="match status" value="1"/>
</dbReference>
<accession>A0ABP3PYC9</accession>
<dbReference type="SUPFAM" id="SSF46894">
    <property type="entry name" value="C-terminal effector domain of the bipartite response regulators"/>
    <property type="match status" value="1"/>
</dbReference>
<dbReference type="EMBL" id="BAAAFZ010000008">
    <property type="protein sequence ID" value="GAA0574128.1"/>
    <property type="molecule type" value="Genomic_DNA"/>
</dbReference>
<dbReference type="Gene3D" id="1.10.10.10">
    <property type="entry name" value="Winged helix-like DNA-binding domain superfamily/Winged helix DNA-binding domain"/>
    <property type="match status" value="1"/>
</dbReference>
<feature type="domain" description="HTH luxR-type" evidence="4">
    <location>
        <begin position="113"/>
        <end position="178"/>
    </location>
</feature>
<keyword evidence="3" id="KW-0804">Transcription</keyword>
<dbReference type="RefSeq" id="WP_343894158.1">
    <property type="nucleotide sequence ID" value="NZ_BAAAFZ010000008.1"/>
</dbReference>
<evidence type="ECO:0000256" key="3">
    <source>
        <dbReference type="ARBA" id="ARBA00023163"/>
    </source>
</evidence>
<reference evidence="6" key="1">
    <citation type="journal article" date="2019" name="Int. J. Syst. Evol. Microbiol.">
        <title>The Global Catalogue of Microorganisms (GCM) 10K type strain sequencing project: providing services to taxonomists for standard genome sequencing and annotation.</title>
        <authorList>
            <consortium name="The Broad Institute Genomics Platform"/>
            <consortium name="The Broad Institute Genome Sequencing Center for Infectious Disease"/>
            <person name="Wu L."/>
            <person name="Ma J."/>
        </authorList>
    </citation>
    <scope>NUCLEOTIDE SEQUENCE [LARGE SCALE GENOMIC DNA]</scope>
    <source>
        <strain evidence="6">JCM 9933</strain>
    </source>
</reference>
<evidence type="ECO:0000259" key="4">
    <source>
        <dbReference type="PROSITE" id="PS50043"/>
    </source>
</evidence>
<dbReference type="PROSITE" id="PS00622">
    <property type="entry name" value="HTH_LUXR_1"/>
    <property type="match status" value="1"/>
</dbReference>
<keyword evidence="2" id="KW-0238">DNA-binding</keyword>
<dbReference type="PANTHER" id="PTHR44688">
    <property type="entry name" value="DNA-BINDING TRANSCRIPTIONAL ACTIVATOR DEVR_DOSR"/>
    <property type="match status" value="1"/>
</dbReference>
<dbReference type="PRINTS" id="PR00038">
    <property type="entry name" value="HTHLUXR"/>
</dbReference>
<dbReference type="CDD" id="cd06170">
    <property type="entry name" value="LuxR_C_like"/>
    <property type="match status" value="1"/>
</dbReference>
<evidence type="ECO:0000256" key="1">
    <source>
        <dbReference type="ARBA" id="ARBA00023015"/>
    </source>
</evidence>
<dbReference type="InterPro" id="IPR016032">
    <property type="entry name" value="Sig_transdc_resp-reg_C-effctor"/>
</dbReference>
<dbReference type="SMART" id="SM00421">
    <property type="entry name" value="HTH_LUXR"/>
    <property type="match status" value="1"/>
</dbReference>
<comment type="caution">
    <text evidence="5">The sequence shown here is derived from an EMBL/GenBank/DDBJ whole genome shotgun (WGS) entry which is preliminary data.</text>
</comment>
<evidence type="ECO:0000313" key="5">
    <source>
        <dbReference type="EMBL" id="GAA0574128.1"/>
    </source>
</evidence>
<gene>
    <name evidence="5" type="ORF">GCM10009416_11070</name>
</gene>
<dbReference type="PANTHER" id="PTHR44688:SF25">
    <property type="entry name" value="HTH LUXR-TYPE DOMAIN-CONTAINING PROTEIN"/>
    <property type="match status" value="1"/>
</dbReference>
<name>A0ABP3PYC9_9PROT</name>
<dbReference type="InterPro" id="IPR000792">
    <property type="entry name" value="Tscrpt_reg_LuxR_C"/>
</dbReference>
<keyword evidence="1" id="KW-0805">Transcription regulation</keyword>
<dbReference type="PROSITE" id="PS50043">
    <property type="entry name" value="HTH_LUXR_2"/>
    <property type="match status" value="1"/>
</dbReference>
<protein>
    <recommendedName>
        <fullName evidence="4">HTH luxR-type domain-containing protein</fullName>
    </recommendedName>
</protein>
<dbReference type="InterPro" id="IPR036388">
    <property type="entry name" value="WH-like_DNA-bd_sf"/>
</dbReference>
<keyword evidence="6" id="KW-1185">Reference proteome</keyword>
<evidence type="ECO:0000313" key="6">
    <source>
        <dbReference type="Proteomes" id="UP001501588"/>
    </source>
</evidence>